<dbReference type="GO" id="GO:0016020">
    <property type="term" value="C:membrane"/>
    <property type="evidence" value="ECO:0007669"/>
    <property type="project" value="TreeGrafter"/>
</dbReference>
<proteinExistence type="predicted"/>
<dbReference type="VEuPathDB" id="VectorBase:GBRI009859"/>
<dbReference type="Pfam" id="PF21636">
    <property type="entry name" value="PPP1R21_C"/>
    <property type="match status" value="1"/>
</dbReference>
<reference evidence="4" key="1">
    <citation type="submission" date="2014-03" db="EMBL/GenBank/DDBJ databases">
        <authorList>
            <person name="Aksoy S."/>
            <person name="Warren W."/>
            <person name="Wilson R.K."/>
        </authorList>
    </citation>
    <scope>NUCLEOTIDE SEQUENCE [LARGE SCALE GENOMIC DNA]</scope>
    <source>
        <strain evidence="4">IAEA</strain>
    </source>
</reference>
<name>A0A1A9W8B4_9MUSC</name>
<evidence type="ECO:0000313" key="4">
    <source>
        <dbReference type="Proteomes" id="UP000091820"/>
    </source>
</evidence>
<dbReference type="STRING" id="37001.A0A1A9W8B4"/>
<reference evidence="3" key="2">
    <citation type="submission" date="2020-05" db="UniProtKB">
        <authorList>
            <consortium name="EnsemblMetazoa"/>
        </authorList>
    </citation>
    <scope>IDENTIFICATION</scope>
    <source>
        <strain evidence="3">IAEA</strain>
    </source>
</reference>
<feature type="coiled-coil region" evidence="1">
    <location>
        <begin position="154"/>
        <end position="192"/>
    </location>
</feature>
<dbReference type="SMART" id="SM01254">
    <property type="entry name" value="KLRAQ"/>
    <property type="match status" value="1"/>
</dbReference>
<organism evidence="3 4">
    <name type="scientific">Glossina brevipalpis</name>
    <dbReference type="NCBI Taxonomy" id="37001"/>
    <lineage>
        <taxon>Eukaryota</taxon>
        <taxon>Metazoa</taxon>
        <taxon>Ecdysozoa</taxon>
        <taxon>Arthropoda</taxon>
        <taxon>Hexapoda</taxon>
        <taxon>Insecta</taxon>
        <taxon>Pterygota</taxon>
        <taxon>Neoptera</taxon>
        <taxon>Endopterygota</taxon>
        <taxon>Diptera</taxon>
        <taxon>Brachycera</taxon>
        <taxon>Muscomorpha</taxon>
        <taxon>Hippoboscoidea</taxon>
        <taxon>Glossinidae</taxon>
        <taxon>Glossina</taxon>
    </lineage>
</organism>
<feature type="coiled-coil region" evidence="1">
    <location>
        <begin position="10"/>
        <end position="86"/>
    </location>
</feature>
<feature type="domain" description="Protein phosphatase 1 regulatory subunit 21 N-terminal" evidence="2">
    <location>
        <begin position="11"/>
        <end position="126"/>
    </location>
</feature>
<dbReference type="Pfam" id="PF10205">
    <property type="entry name" value="KLRAQ"/>
    <property type="match status" value="1"/>
</dbReference>
<evidence type="ECO:0000256" key="1">
    <source>
        <dbReference type="SAM" id="Coils"/>
    </source>
</evidence>
<dbReference type="InterPro" id="IPR019343">
    <property type="entry name" value="PPP1R21_N"/>
</dbReference>
<dbReference type="GO" id="GO:0005769">
    <property type="term" value="C:early endosome"/>
    <property type="evidence" value="ECO:0007669"/>
    <property type="project" value="TreeGrafter"/>
</dbReference>
<dbReference type="InterPro" id="IPR049372">
    <property type="entry name" value="PPP1R21_C"/>
</dbReference>
<dbReference type="PANTHER" id="PTHR21448">
    <property type="entry name" value="SMOOTH MUSCLE MYOSIN HEAVY CHAIN-RELATED"/>
    <property type="match status" value="1"/>
</dbReference>
<evidence type="ECO:0000313" key="3">
    <source>
        <dbReference type="EnsemblMetazoa" id="GBRI009859-PA"/>
    </source>
</evidence>
<dbReference type="Gene3D" id="1.10.287.1490">
    <property type="match status" value="1"/>
</dbReference>
<evidence type="ECO:0000259" key="2">
    <source>
        <dbReference type="SMART" id="SM01254"/>
    </source>
</evidence>
<accession>A0A1A9W8B4</accession>
<dbReference type="InterPro" id="IPR040024">
    <property type="entry name" value="PPP1R21"/>
</dbReference>
<keyword evidence="4" id="KW-1185">Reference proteome</keyword>
<feature type="coiled-coil region" evidence="1">
    <location>
        <begin position="327"/>
        <end position="407"/>
    </location>
</feature>
<keyword evidence="1" id="KW-0175">Coiled coil</keyword>
<dbReference type="EnsemblMetazoa" id="GBRI009859-RA">
    <property type="protein sequence ID" value="GBRI009859-PA"/>
    <property type="gene ID" value="GBRI009859"/>
</dbReference>
<dbReference type="PANTHER" id="PTHR21448:SF0">
    <property type="entry name" value="PROTEIN PHOSPHATASE 1 REGULATORY SUBUNIT 21"/>
    <property type="match status" value="1"/>
</dbReference>
<dbReference type="Proteomes" id="UP000091820">
    <property type="component" value="Unassembled WGS sequence"/>
</dbReference>
<sequence>MEGFVSEIKYQKLAGEYAKLRAQASVLKRAVLDEQSKSSGLRDQLRQKESTLRRAEQEVDSLGFRNKQLEHRVAALQDELATNEGRKKDKDNKQGQRLIKPTVQQANLSAGPDGDRVQEALIFEELQKKIMETVQLTTLIDDKDKELQIQVERIRNLECSLEKRNTDISEVEKRLRREMEILQSRNSELETKVVEAASILESEDALSASGSDTTPLHNNQQLQTTAEERITNLEKEVAYWRSQYEISKLYDDSFNSNSEIHDRKENALFKPMVLNEVYCSCSTTAAGLSLSVQPLSADVKSARDSLKETPIPPTKEQLLFNNLSSKYEELLRDKHSAESHVNSYKSEVDHLQNCLENATQELKAKDEQIQSINEASQFLEEDLATTRVNYEEQISVLTEQVISLSEQLAACK</sequence>
<protein>
    <submittedName>
        <fullName evidence="3">KLRAQ domain-containing protein</fullName>
    </submittedName>
</protein>
<dbReference type="AlphaFoldDB" id="A0A1A9W8B4"/>